<dbReference type="InterPro" id="IPR036651">
    <property type="entry name" value="Gln_synt_N_sf"/>
</dbReference>
<protein>
    <submittedName>
        <fullName evidence="5">Glutamine synthetase</fullName>
        <ecNumber evidence="5">6.3.1.2</ecNumber>
    </submittedName>
</protein>
<dbReference type="InterPro" id="IPR008146">
    <property type="entry name" value="Gln_synth_cat_dom"/>
</dbReference>
<organism evidence="5 6">
    <name type="scientific">Neolewinella antarctica</name>
    <dbReference type="NCBI Taxonomy" id="442734"/>
    <lineage>
        <taxon>Bacteria</taxon>
        <taxon>Pseudomonadati</taxon>
        <taxon>Bacteroidota</taxon>
        <taxon>Saprospiria</taxon>
        <taxon>Saprospirales</taxon>
        <taxon>Lewinellaceae</taxon>
        <taxon>Neolewinella</taxon>
    </lineage>
</organism>
<evidence type="ECO:0000313" key="5">
    <source>
        <dbReference type="EMBL" id="NJC26757.1"/>
    </source>
</evidence>
<dbReference type="PANTHER" id="PTHR43785:SF12">
    <property type="entry name" value="TYPE-1 GLUTAMINE SYNTHETASE 2"/>
    <property type="match status" value="1"/>
</dbReference>
<dbReference type="PANTHER" id="PTHR43785">
    <property type="entry name" value="GAMMA-GLUTAMYLPUTRESCINE SYNTHETASE"/>
    <property type="match status" value="1"/>
</dbReference>
<dbReference type="Gene3D" id="3.10.20.70">
    <property type="entry name" value="Glutamine synthetase, N-terminal domain"/>
    <property type="match status" value="1"/>
</dbReference>
<evidence type="ECO:0000256" key="2">
    <source>
        <dbReference type="PROSITE-ProRule" id="PRU01331"/>
    </source>
</evidence>
<dbReference type="Gene3D" id="3.30.590.10">
    <property type="entry name" value="Glutamine synthetase/guanido kinase, catalytic domain"/>
    <property type="match status" value="1"/>
</dbReference>
<dbReference type="GO" id="GO:0004356">
    <property type="term" value="F:glutamine synthetase activity"/>
    <property type="evidence" value="ECO:0007669"/>
    <property type="project" value="UniProtKB-EC"/>
</dbReference>
<evidence type="ECO:0000256" key="1">
    <source>
        <dbReference type="ARBA" id="ARBA00022598"/>
    </source>
</evidence>
<name>A0ABX0XC44_9BACT</name>
<keyword evidence="1 5" id="KW-0436">Ligase</keyword>
<keyword evidence="6" id="KW-1185">Reference proteome</keyword>
<evidence type="ECO:0000256" key="3">
    <source>
        <dbReference type="RuleBase" id="RU000384"/>
    </source>
</evidence>
<gene>
    <name evidence="5" type="ORF">GGR27_002267</name>
</gene>
<dbReference type="InterPro" id="IPR014746">
    <property type="entry name" value="Gln_synth/guanido_kin_cat_dom"/>
</dbReference>
<dbReference type="SMART" id="SM01230">
    <property type="entry name" value="Gln-synt_C"/>
    <property type="match status" value="1"/>
</dbReference>
<dbReference type="SUPFAM" id="SSF55931">
    <property type="entry name" value="Glutamine synthetase/guanido kinase"/>
    <property type="match status" value="1"/>
</dbReference>
<dbReference type="EC" id="6.3.1.2" evidence="5"/>
<proteinExistence type="inferred from homology"/>
<feature type="domain" description="GS catalytic" evidence="4">
    <location>
        <begin position="111"/>
        <end position="446"/>
    </location>
</feature>
<comment type="similarity">
    <text evidence="2 3">Belongs to the glutamine synthetase family.</text>
</comment>
<sequence length="446" mass="49218">MQSTRDWLEKSNAPFVKIGVTDIDGILRTKYISRDKVMRGLDDGLSFCNVVFQWDAQDELYGNGLADPAFGDSPVTVVAGSQRTIPWENDVPFLLADFSSASGSDPAVACPRSLLRSVVERAEGMGFTARFGPEYEWFAYRETPDSLADKQHQNLRPITPGMFGYSGLRTGALSTFHHELFRQITAFGVDLEGLHTETGPGALEAALVHQTALEAADRAVLFKEGVKQISYRHGFVASFMAKQQADLPGCGGHLHQSLWREDVNAFYDEARPHGMSKTFEHYLAGQLFWLPKLMPLYAPNVNSYKRYVAGSWAATRANWGVDNRTVALRVIPGGPKSTRLETRIPGADANPYLVIAAALASGLYGIEHGLELTTPAVVGSAYEQSVGEELPKDLGAGAGAMRAGLAQHNILAPAFSAHFLKTREWEWSRYQRAVTDWERQRYFELA</sequence>
<evidence type="ECO:0000259" key="4">
    <source>
        <dbReference type="PROSITE" id="PS51987"/>
    </source>
</evidence>
<dbReference type="Proteomes" id="UP000770785">
    <property type="component" value="Unassembled WGS sequence"/>
</dbReference>
<evidence type="ECO:0000313" key="6">
    <source>
        <dbReference type="Proteomes" id="UP000770785"/>
    </source>
</evidence>
<dbReference type="RefSeq" id="WP_168037521.1">
    <property type="nucleotide sequence ID" value="NZ_JAATJH010000003.1"/>
</dbReference>
<dbReference type="PROSITE" id="PS51987">
    <property type="entry name" value="GS_CATALYTIC"/>
    <property type="match status" value="1"/>
</dbReference>
<accession>A0ABX0XC44</accession>
<dbReference type="EMBL" id="JAATJH010000003">
    <property type="protein sequence ID" value="NJC26757.1"/>
    <property type="molecule type" value="Genomic_DNA"/>
</dbReference>
<reference evidence="5 6" key="1">
    <citation type="submission" date="2020-03" db="EMBL/GenBank/DDBJ databases">
        <title>Genomic Encyclopedia of Type Strains, Phase IV (KMG-IV): sequencing the most valuable type-strain genomes for metagenomic binning, comparative biology and taxonomic classification.</title>
        <authorList>
            <person name="Goeker M."/>
        </authorList>
    </citation>
    <scope>NUCLEOTIDE SEQUENCE [LARGE SCALE GENOMIC DNA]</scope>
    <source>
        <strain evidence="5 6">DSM 105096</strain>
    </source>
</reference>
<comment type="caution">
    <text evidence="5">The sequence shown here is derived from an EMBL/GenBank/DDBJ whole genome shotgun (WGS) entry which is preliminary data.</text>
</comment>
<dbReference type="Pfam" id="PF00120">
    <property type="entry name" value="Gln-synt_C"/>
    <property type="match status" value="1"/>
</dbReference>